<keyword evidence="11" id="KW-1185">Reference proteome</keyword>
<gene>
    <name evidence="12" type="primary">LOC117649034</name>
</gene>
<keyword evidence="2" id="KW-0812">Transmembrane</keyword>
<feature type="disulfide bond" evidence="9">
    <location>
        <begin position="88"/>
        <end position="103"/>
    </location>
</feature>
<dbReference type="InterPro" id="IPR051221">
    <property type="entry name" value="LDLR-related"/>
</dbReference>
<evidence type="ECO:0000256" key="7">
    <source>
        <dbReference type="ARBA" id="ARBA00023170"/>
    </source>
</evidence>
<comment type="caution">
    <text evidence="9">Lacks conserved residue(s) required for the propagation of feature annotation.</text>
</comment>
<evidence type="ECO:0000256" key="5">
    <source>
        <dbReference type="ARBA" id="ARBA00023136"/>
    </source>
</evidence>
<sequence>MPSVRVVAAAVAVLILVVPLCGALRSSASCQQQGKFSCPNGKCISGSLWCNGINDCGDNADETSCRVCMSGSVKCKSSNQCVPSGARCNGVEECLDKSDELGCEVVVTEQSTEPIQTAVQAHEVRGSQITSGSSRPALSIFFLTVFVAALIR</sequence>
<dbReference type="Gene3D" id="4.10.400.10">
    <property type="entry name" value="Low-density Lipoprotein Receptor"/>
    <property type="match status" value="2"/>
</dbReference>
<dbReference type="PROSITE" id="PS50068">
    <property type="entry name" value="LDLRA_2"/>
    <property type="match status" value="2"/>
</dbReference>
<evidence type="ECO:0000313" key="11">
    <source>
        <dbReference type="Proteomes" id="UP000515158"/>
    </source>
</evidence>
<dbReference type="InterPro" id="IPR023415">
    <property type="entry name" value="LDLR_class-A_CS"/>
</dbReference>
<protein>
    <submittedName>
        <fullName evidence="12">Complement factor I-like</fullName>
    </submittedName>
</protein>
<reference evidence="12" key="1">
    <citation type="submission" date="2025-08" db="UniProtKB">
        <authorList>
            <consortium name="RefSeq"/>
        </authorList>
    </citation>
    <scope>IDENTIFICATION</scope>
    <source>
        <tissue evidence="12">Total insect</tissue>
    </source>
</reference>
<dbReference type="SUPFAM" id="SSF57424">
    <property type="entry name" value="LDL receptor-like module"/>
    <property type="match status" value="2"/>
</dbReference>
<dbReference type="CDD" id="cd00112">
    <property type="entry name" value="LDLa"/>
    <property type="match status" value="2"/>
</dbReference>
<dbReference type="GO" id="GO:0005886">
    <property type="term" value="C:plasma membrane"/>
    <property type="evidence" value="ECO:0007669"/>
    <property type="project" value="TreeGrafter"/>
</dbReference>
<dbReference type="GO" id="GO:0043235">
    <property type="term" value="C:receptor complex"/>
    <property type="evidence" value="ECO:0007669"/>
    <property type="project" value="TreeGrafter"/>
</dbReference>
<evidence type="ECO:0000313" key="12">
    <source>
        <dbReference type="RefSeq" id="XP_034247297.1"/>
    </source>
</evidence>
<dbReference type="OrthoDB" id="8191823at2759"/>
<feature type="chain" id="PRO_5027977325" evidence="10">
    <location>
        <begin position="24"/>
        <end position="152"/>
    </location>
</feature>
<evidence type="ECO:0000256" key="4">
    <source>
        <dbReference type="ARBA" id="ARBA00022989"/>
    </source>
</evidence>
<dbReference type="GeneID" id="117649034"/>
<dbReference type="InParanoid" id="A0A6P8ZD99"/>
<keyword evidence="10" id="KW-0732">Signal</keyword>
<evidence type="ECO:0000256" key="9">
    <source>
        <dbReference type="PROSITE-ProRule" id="PRU00124"/>
    </source>
</evidence>
<dbReference type="PANTHER" id="PTHR22722:SF5">
    <property type="entry name" value="LOW-DENSITY LIPOPROTEIN RECEPTOR-RELATED PROTEIN 1B"/>
    <property type="match status" value="1"/>
</dbReference>
<evidence type="ECO:0000256" key="8">
    <source>
        <dbReference type="ARBA" id="ARBA00023180"/>
    </source>
</evidence>
<feature type="signal peptide" evidence="10">
    <location>
        <begin position="1"/>
        <end position="23"/>
    </location>
</feature>
<dbReference type="InterPro" id="IPR036055">
    <property type="entry name" value="LDL_receptor-like_sf"/>
</dbReference>
<dbReference type="PROSITE" id="PS01209">
    <property type="entry name" value="LDLRA_1"/>
    <property type="match status" value="1"/>
</dbReference>
<dbReference type="PANTHER" id="PTHR22722">
    <property type="entry name" value="LOW-DENSITY LIPOPROTEIN RECEPTOR-RELATED PROTEIN 2-RELATED"/>
    <property type="match status" value="1"/>
</dbReference>
<organism evidence="12">
    <name type="scientific">Thrips palmi</name>
    <name type="common">Melon thrips</name>
    <dbReference type="NCBI Taxonomy" id="161013"/>
    <lineage>
        <taxon>Eukaryota</taxon>
        <taxon>Metazoa</taxon>
        <taxon>Ecdysozoa</taxon>
        <taxon>Arthropoda</taxon>
        <taxon>Hexapoda</taxon>
        <taxon>Insecta</taxon>
        <taxon>Pterygota</taxon>
        <taxon>Neoptera</taxon>
        <taxon>Paraneoptera</taxon>
        <taxon>Thysanoptera</taxon>
        <taxon>Terebrantia</taxon>
        <taxon>Thripoidea</taxon>
        <taxon>Thripidae</taxon>
        <taxon>Thrips</taxon>
    </lineage>
</organism>
<dbReference type="PRINTS" id="PR00261">
    <property type="entry name" value="LDLRECEPTOR"/>
</dbReference>
<accession>A0A6P8ZD99</accession>
<evidence type="ECO:0000256" key="3">
    <source>
        <dbReference type="ARBA" id="ARBA00022737"/>
    </source>
</evidence>
<keyword evidence="3" id="KW-0677">Repeat</keyword>
<evidence type="ECO:0000256" key="1">
    <source>
        <dbReference type="ARBA" id="ARBA00004167"/>
    </source>
</evidence>
<dbReference type="SMART" id="SM00192">
    <property type="entry name" value="LDLa"/>
    <property type="match status" value="2"/>
</dbReference>
<dbReference type="Proteomes" id="UP000515158">
    <property type="component" value="Unplaced"/>
</dbReference>
<keyword evidence="8" id="KW-0325">Glycoprotein</keyword>
<keyword evidence="4" id="KW-1133">Transmembrane helix</keyword>
<dbReference type="InterPro" id="IPR002172">
    <property type="entry name" value="LDrepeatLR_classA_rpt"/>
</dbReference>
<dbReference type="AlphaFoldDB" id="A0A6P8ZD99"/>
<evidence type="ECO:0000256" key="10">
    <source>
        <dbReference type="SAM" id="SignalP"/>
    </source>
</evidence>
<comment type="subcellular location">
    <subcellularLocation>
        <location evidence="1">Membrane</location>
        <topology evidence="1">Single-pass membrane protein</topology>
    </subcellularLocation>
</comment>
<evidence type="ECO:0000256" key="2">
    <source>
        <dbReference type="ARBA" id="ARBA00022692"/>
    </source>
</evidence>
<dbReference type="GO" id="GO:0005041">
    <property type="term" value="F:low-density lipoprotein particle receptor activity"/>
    <property type="evidence" value="ECO:0007669"/>
    <property type="project" value="TreeGrafter"/>
</dbReference>
<evidence type="ECO:0000256" key="6">
    <source>
        <dbReference type="ARBA" id="ARBA00023157"/>
    </source>
</evidence>
<keyword evidence="6 9" id="KW-1015">Disulfide bond</keyword>
<keyword evidence="5" id="KW-0472">Membrane</keyword>
<feature type="disulfide bond" evidence="9">
    <location>
        <begin position="50"/>
        <end position="65"/>
    </location>
</feature>
<dbReference type="KEGG" id="tpal:117649034"/>
<dbReference type="Pfam" id="PF00057">
    <property type="entry name" value="Ldl_recept_a"/>
    <property type="match status" value="2"/>
</dbReference>
<keyword evidence="7" id="KW-0675">Receptor</keyword>
<name>A0A6P8ZD99_THRPL</name>
<proteinExistence type="predicted"/>
<dbReference type="RefSeq" id="XP_034247297.1">
    <property type="nucleotide sequence ID" value="XM_034391406.1"/>
</dbReference>
<feature type="disulfide bond" evidence="9">
    <location>
        <begin position="38"/>
        <end position="56"/>
    </location>
</feature>